<dbReference type="Gramene" id="Bo5g025180.1">
    <property type="protein sequence ID" value="Bo5g025180.1"/>
    <property type="gene ID" value="Bo5g025180"/>
</dbReference>
<feature type="domain" description="No apical meristem-associated C-terminal" evidence="2">
    <location>
        <begin position="13"/>
        <end position="119"/>
    </location>
</feature>
<keyword evidence="4" id="KW-1185">Reference proteome</keyword>
<dbReference type="PANTHER" id="PTHR45023:SF4">
    <property type="entry name" value="GLYCINE-RICH PROTEIN-RELATED"/>
    <property type="match status" value="1"/>
</dbReference>
<evidence type="ECO:0000259" key="2">
    <source>
        <dbReference type="Pfam" id="PF14303"/>
    </source>
</evidence>
<evidence type="ECO:0000313" key="4">
    <source>
        <dbReference type="Proteomes" id="UP000032141"/>
    </source>
</evidence>
<feature type="compositionally biased region" description="Basic residues" evidence="1">
    <location>
        <begin position="75"/>
        <end position="84"/>
    </location>
</feature>
<feature type="region of interest" description="Disordered" evidence="1">
    <location>
        <begin position="34"/>
        <end position="92"/>
    </location>
</feature>
<dbReference type="Proteomes" id="UP000032141">
    <property type="component" value="Chromosome C5"/>
</dbReference>
<dbReference type="PANTHER" id="PTHR45023">
    <property type="match status" value="1"/>
</dbReference>
<dbReference type="Pfam" id="PF14303">
    <property type="entry name" value="NAM-associated"/>
    <property type="match status" value="1"/>
</dbReference>
<organism evidence="3 4">
    <name type="scientific">Brassica oleracea var. oleracea</name>
    <dbReference type="NCBI Taxonomy" id="109376"/>
    <lineage>
        <taxon>Eukaryota</taxon>
        <taxon>Viridiplantae</taxon>
        <taxon>Streptophyta</taxon>
        <taxon>Embryophyta</taxon>
        <taxon>Tracheophyta</taxon>
        <taxon>Spermatophyta</taxon>
        <taxon>Magnoliopsida</taxon>
        <taxon>eudicotyledons</taxon>
        <taxon>Gunneridae</taxon>
        <taxon>Pentapetalae</taxon>
        <taxon>rosids</taxon>
        <taxon>malvids</taxon>
        <taxon>Brassicales</taxon>
        <taxon>Brassicaceae</taxon>
        <taxon>Brassiceae</taxon>
        <taxon>Brassica</taxon>
    </lineage>
</organism>
<evidence type="ECO:0000313" key="3">
    <source>
        <dbReference type="EnsemblPlants" id="Bo5g025180.1"/>
    </source>
</evidence>
<dbReference type="AlphaFoldDB" id="A0A0D3CB56"/>
<reference evidence="3 4" key="1">
    <citation type="journal article" date="2014" name="Genome Biol.">
        <title>Transcriptome and methylome profiling reveals relics of genome dominance in the mesopolyploid Brassica oleracea.</title>
        <authorList>
            <person name="Parkin I.A."/>
            <person name="Koh C."/>
            <person name="Tang H."/>
            <person name="Robinson S.J."/>
            <person name="Kagale S."/>
            <person name="Clarke W.E."/>
            <person name="Town C.D."/>
            <person name="Nixon J."/>
            <person name="Krishnakumar V."/>
            <person name="Bidwell S.L."/>
            <person name="Denoeud F."/>
            <person name="Belcram H."/>
            <person name="Links M.G."/>
            <person name="Just J."/>
            <person name="Clarke C."/>
            <person name="Bender T."/>
            <person name="Huebert T."/>
            <person name="Mason A.S."/>
            <person name="Pires J.C."/>
            <person name="Barker G."/>
            <person name="Moore J."/>
            <person name="Walley P.G."/>
            <person name="Manoli S."/>
            <person name="Batley J."/>
            <person name="Edwards D."/>
            <person name="Nelson M.N."/>
            <person name="Wang X."/>
            <person name="Paterson A.H."/>
            <person name="King G."/>
            <person name="Bancroft I."/>
            <person name="Chalhoub B."/>
            <person name="Sharpe A.G."/>
        </authorList>
    </citation>
    <scope>NUCLEOTIDE SEQUENCE</scope>
    <source>
        <strain evidence="3 4">cv. TO1000</strain>
    </source>
</reference>
<reference evidence="3" key="2">
    <citation type="submission" date="2015-03" db="UniProtKB">
        <authorList>
            <consortium name="EnsemblPlants"/>
        </authorList>
    </citation>
    <scope>IDENTIFICATION</scope>
</reference>
<dbReference type="InterPro" id="IPR029466">
    <property type="entry name" value="NAM-associated_C"/>
</dbReference>
<dbReference type="EnsemblPlants" id="Bo5g025180.1">
    <property type="protein sequence ID" value="Bo5g025180.1"/>
    <property type="gene ID" value="Bo5g025180"/>
</dbReference>
<protein>
    <recommendedName>
        <fullName evidence="2">No apical meristem-associated C-terminal domain-containing protein</fullName>
    </recommendedName>
</protein>
<feature type="compositionally biased region" description="Polar residues" evidence="1">
    <location>
        <begin position="48"/>
        <end position="58"/>
    </location>
</feature>
<accession>A0A0D3CB56</accession>
<proteinExistence type="predicted"/>
<dbReference type="HOGENOM" id="CLU_012390_0_5_1"/>
<name>A0A0D3CB56_BRAOL</name>
<sequence>MAQEIYFNDHKQKFTMEHAWLELRYDQKWLGASTTKDKVKSKRRKVDSQTAQSSSSVQDGHGEEAMTRPVGVKAAKGKGKKPVRKQATLEEEEKERMELKNIWEIKQADFANKQTLNKQKLLDSLVTKTEPLTELESALKIKLITEFLV</sequence>
<evidence type="ECO:0000256" key="1">
    <source>
        <dbReference type="SAM" id="MobiDB-lite"/>
    </source>
</evidence>